<reference evidence="1 2" key="1">
    <citation type="submission" date="2022-05" db="EMBL/GenBank/DDBJ databases">
        <authorList>
            <person name="Park J.-S."/>
        </authorList>
    </citation>
    <scope>NUCLEOTIDE SEQUENCE [LARGE SCALE GENOMIC DNA]</scope>
    <source>
        <strain evidence="1 2">2012CJ34-2</strain>
    </source>
</reference>
<evidence type="ECO:0000313" key="2">
    <source>
        <dbReference type="Proteomes" id="UP001203338"/>
    </source>
</evidence>
<keyword evidence="2" id="KW-1185">Reference proteome</keyword>
<sequence>MEKKCEYCDCCPFFQSTLVDMPATEALTKKKYCHDDFKSCARYIVTIEVGAEHVADSLFPNNNEQAERVITRVRASQ</sequence>
<comment type="caution">
    <text evidence="1">The sequence shown here is derived from an EMBL/GenBank/DDBJ whole genome shotgun (WGS) entry which is preliminary data.</text>
</comment>
<dbReference type="RefSeq" id="WP_249698934.1">
    <property type="nucleotide sequence ID" value="NZ_JAMFLX010000008.1"/>
</dbReference>
<proteinExistence type="predicted"/>
<name>A0ABT0PF39_9GAMM</name>
<dbReference type="Proteomes" id="UP001203338">
    <property type="component" value="Unassembled WGS sequence"/>
</dbReference>
<accession>A0ABT0PF39</accession>
<protein>
    <submittedName>
        <fullName evidence="1">Uncharacterized protein</fullName>
    </submittedName>
</protein>
<organism evidence="1 2">
    <name type="scientific">Parendozoicomonas callyspongiae</name>
    <dbReference type="NCBI Taxonomy" id="2942213"/>
    <lineage>
        <taxon>Bacteria</taxon>
        <taxon>Pseudomonadati</taxon>
        <taxon>Pseudomonadota</taxon>
        <taxon>Gammaproteobacteria</taxon>
        <taxon>Oceanospirillales</taxon>
        <taxon>Endozoicomonadaceae</taxon>
        <taxon>Parendozoicomonas</taxon>
    </lineage>
</organism>
<gene>
    <name evidence="1" type="ORF">M3P05_07765</name>
</gene>
<dbReference type="EMBL" id="JAMFLX010000008">
    <property type="protein sequence ID" value="MCL6269836.1"/>
    <property type="molecule type" value="Genomic_DNA"/>
</dbReference>
<evidence type="ECO:0000313" key="1">
    <source>
        <dbReference type="EMBL" id="MCL6269836.1"/>
    </source>
</evidence>